<accession>X1K113</accession>
<sequence>KKVIQVPKSVVNQASPLTTISVPQDKICQHHFQLFLDKNFSVRGYQKVDFQLDPEDKK</sequence>
<protein>
    <submittedName>
        <fullName evidence="1">Uncharacterized protein</fullName>
    </submittedName>
</protein>
<comment type="caution">
    <text evidence="1">The sequence shown here is derived from an EMBL/GenBank/DDBJ whole genome shotgun (WGS) entry which is preliminary data.</text>
</comment>
<feature type="non-terminal residue" evidence="1">
    <location>
        <position position="58"/>
    </location>
</feature>
<gene>
    <name evidence="1" type="ORF">S03H2_72453</name>
</gene>
<organism evidence="1">
    <name type="scientific">marine sediment metagenome</name>
    <dbReference type="NCBI Taxonomy" id="412755"/>
    <lineage>
        <taxon>unclassified sequences</taxon>
        <taxon>metagenomes</taxon>
        <taxon>ecological metagenomes</taxon>
    </lineage>
</organism>
<proteinExistence type="predicted"/>
<dbReference type="AlphaFoldDB" id="X1K113"/>
<evidence type="ECO:0000313" key="1">
    <source>
        <dbReference type="EMBL" id="GAI00707.1"/>
    </source>
</evidence>
<feature type="non-terminal residue" evidence="1">
    <location>
        <position position="1"/>
    </location>
</feature>
<name>X1K113_9ZZZZ</name>
<dbReference type="EMBL" id="BARU01048995">
    <property type="protein sequence ID" value="GAI00707.1"/>
    <property type="molecule type" value="Genomic_DNA"/>
</dbReference>
<reference evidence="1" key="1">
    <citation type="journal article" date="2014" name="Front. Microbiol.">
        <title>High frequency of phylogenetically diverse reductive dehalogenase-homologous genes in deep subseafloor sedimentary metagenomes.</title>
        <authorList>
            <person name="Kawai M."/>
            <person name="Futagami T."/>
            <person name="Toyoda A."/>
            <person name="Takaki Y."/>
            <person name="Nishi S."/>
            <person name="Hori S."/>
            <person name="Arai W."/>
            <person name="Tsubouchi T."/>
            <person name="Morono Y."/>
            <person name="Uchiyama I."/>
            <person name="Ito T."/>
            <person name="Fujiyama A."/>
            <person name="Inagaki F."/>
            <person name="Takami H."/>
        </authorList>
    </citation>
    <scope>NUCLEOTIDE SEQUENCE</scope>
    <source>
        <strain evidence="1">Expedition CK06-06</strain>
    </source>
</reference>